<feature type="transmembrane region" description="Helical" evidence="6">
    <location>
        <begin position="44"/>
        <end position="62"/>
    </location>
</feature>
<comment type="subcellular location">
    <subcellularLocation>
        <location evidence="1">Membrane</location>
        <topology evidence="1">Multi-pass membrane protein</topology>
    </subcellularLocation>
</comment>
<feature type="transmembrane region" description="Helical" evidence="6">
    <location>
        <begin position="12"/>
        <end position="32"/>
    </location>
</feature>
<dbReference type="GO" id="GO:0005886">
    <property type="term" value="C:plasma membrane"/>
    <property type="evidence" value="ECO:0007669"/>
    <property type="project" value="TreeGrafter"/>
</dbReference>
<dbReference type="AlphaFoldDB" id="A0A9D2SY39"/>
<evidence type="ECO:0000256" key="5">
    <source>
        <dbReference type="ARBA" id="ARBA00023136"/>
    </source>
</evidence>
<reference evidence="7" key="2">
    <citation type="submission" date="2021-04" db="EMBL/GenBank/DDBJ databases">
        <authorList>
            <person name="Gilroy R."/>
        </authorList>
    </citation>
    <scope>NUCLEOTIDE SEQUENCE</scope>
    <source>
        <strain evidence="7">ChiGjej1B1-1692</strain>
    </source>
</reference>
<keyword evidence="3" id="KW-0133">Cell shape</keyword>
<feature type="transmembrane region" description="Helical" evidence="6">
    <location>
        <begin position="69"/>
        <end position="87"/>
    </location>
</feature>
<feature type="transmembrane region" description="Helical" evidence="6">
    <location>
        <begin position="155"/>
        <end position="171"/>
    </location>
</feature>
<feature type="transmembrane region" description="Helical" evidence="6">
    <location>
        <begin position="310"/>
        <end position="334"/>
    </location>
</feature>
<dbReference type="GO" id="GO:0008360">
    <property type="term" value="P:regulation of cell shape"/>
    <property type="evidence" value="ECO:0007669"/>
    <property type="project" value="UniProtKB-KW"/>
</dbReference>
<proteinExistence type="predicted"/>
<name>A0A9D2SY39_9FIRM</name>
<dbReference type="GO" id="GO:0015648">
    <property type="term" value="F:lipid-linked peptidoglycan transporter activity"/>
    <property type="evidence" value="ECO:0007669"/>
    <property type="project" value="TreeGrafter"/>
</dbReference>
<evidence type="ECO:0000256" key="3">
    <source>
        <dbReference type="ARBA" id="ARBA00022960"/>
    </source>
</evidence>
<evidence type="ECO:0000313" key="8">
    <source>
        <dbReference type="Proteomes" id="UP000823894"/>
    </source>
</evidence>
<keyword evidence="2 6" id="KW-0812">Transmembrane</keyword>
<protein>
    <submittedName>
        <fullName evidence="7">Rod shape-determining protein RodA</fullName>
    </submittedName>
</protein>
<evidence type="ECO:0000256" key="6">
    <source>
        <dbReference type="SAM" id="Phobius"/>
    </source>
</evidence>
<dbReference type="EMBL" id="DWWK01000094">
    <property type="protein sequence ID" value="HJC38654.1"/>
    <property type="molecule type" value="Genomic_DNA"/>
</dbReference>
<feature type="transmembrane region" description="Helical" evidence="6">
    <location>
        <begin position="346"/>
        <end position="366"/>
    </location>
</feature>
<dbReference type="InterPro" id="IPR001182">
    <property type="entry name" value="FtsW/RodA"/>
</dbReference>
<gene>
    <name evidence="7" type="ORF">H9757_06300</name>
</gene>
<evidence type="ECO:0000256" key="1">
    <source>
        <dbReference type="ARBA" id="ARBA00004141"/>
    </source>
</evidence>
<evidence type="ECO:0000256" key="4">
    <source>
        <dbReference type="ARBA" id="ARBA00022989"/>
    </source>
</evidence>
<dbReference type="GO" id="GO:0051301">
    <property type="term" value="P:cell division"/>
    <property type="evidence" value="ECO:0007669"/>
    <property type="project" value="InterPro"/>
</dbReference>
<comment type="caution">
    <text evidence="7">The sequence shown here is derived from an EMBL/GenBank/DDBJ whole genome shotgun (WGS) entry which is preliminary data.</text>
</comment>
<keyword evidence="5 6" id="KW-0472">Membrane</keyword>
<dbReference type="GO" id="GO:0032153">
    <property type="term" value="C:cell division site"/>
    <property type="evidence" value="ECO:0007669"/>
    <property type="project" value="TreeGrafter"/>
</dbReference>
<dbReference type="Pfam" id="PF01098">
    <property type="entry name" value="FTSW_RODA_SPOVE"/>
    <property type="match status" value="1"/>
</dbReference>
<reference evidence="7" key="1">
    <citation type="journal article" date="2021" name="PeerJ">
        <title>Extensive microbial diversity within the chicken gut microbiome revealed by metagenomics and culture.</title>
        <authorList>
            <person name="Gilroy R."/>
            <person name="Ravi A."/>
            <person name="Getino M."/>
            <person name="Pursley I."/>
            <person name="Horton D.L."/>
            <person name="Alikhan N.F."/>
            <person name="Baker D."/>
            <person name="Gharbi K."/>
            <person name="Hall N."/>
            <person name="Watson M."/>
            <person name="Adriaenssens E.M."/>
            <person name="Foster-Nyarko E."/>
            <person name="Jarju S."/>
            <person name="Secka A."/>
            <person name="Antonio M."/>
            <person name="Oren A."/>
            <person name="Chaudhuri R.R."/>
            <person name="La Ragione R."/>
            <person name="Hildebrand F."/>
            <person name="Pallen M.J."/>
        </authorList>
    </citation>
    <scope>NUCLEOTIDE SEQUENCE</scope>
    <source>
        <strain evidence="7">ChiGjej1B1-1692</strain>
    </source>
</reference>
<feature type="transmembrane region" description="Helical" evidence="6">
    <location>
        <begin position="277"/>
        <end position="298"/>
    </location>
</feature>
<evidence type="ECO:0000313" key="7">
    <source>
        <dbReference type="EMBL" id="HJC38654.1"/>
    </source>
</evidence>
<accession>A0A9D2SY39</accession>
<evidence type="ECO:0000256" key="2">
    <source>
        <dbReference type="ARBA" id="ARBA00022692"/>
    </source>
</evidence>
<dbReference type="PANTHER" id="PTHR30474">
    <property type="entry name" value="CELL CYCLE PROTEIN"/>
    <property type="match status" value="1"/>
</dbReference>
<keyword evidence="4 6" id="KW-1133">Transmembrane helix</keyword>
<sequence>MKNIKQRYKLRDYRFSLVFLVITLSVIGIFMVGSARPDLMERQIMGVALGAAAMFVISMIDYKWVLSLYWPLYILNIIMLVAVFFFGTEVNGATRWLDLGFTQFQPSDLTKILMILFYAKFLMEREQSIKSPKTILQGIALILPSLALIYKQPNLSTTLCIAALFCALMYLGGLSYKLIGTVLAVIVPTFVILLVIAIQPNQPFLQDYQQERILAWLDPEEYADDGAYQQLNSVMAIGSGQLSGKGYNNDDTTSVKNGNFVSEPQTDFIFAIIGEELGFVGCCVVIFLLLLIVIDCILIGLKAKDTGGRIICGGMAALIGIQSFINVGVATMILPNTGISLPFVSYGLTSVVCFFMGIGFVLNVGLQPNKYQ</sequence>
<organism evidence="7 8">
    <name type="scientific">Candidatus Mediterraneibacter faecigallinarum</name>
    <dbReference type="NCBI Taxonomy" id="2838669"/>
    <lineage>
        <taxon>Bacteria</taxon>
        <taxon>Bacillati</taxon>
        <taxon>Bacillota</taxon>
        <taxon>Clostridia</taxon>
        <taxon>Lachnospirales</taxon>
        <taxon>Lachnospiraceae</taxon>
        <taxon>Mediterraneibacter</taxon>
    </lineage>
</organism>
<feature type="transmembrane region" description="Helical" evidence="6">
    <location>
        <begin position="178"/>
        <end position="198"/>
    </location>
</feature>
<dbReference type="Proteomes" id="UP000823894">
    <property type="component" value="Unassembled WGS sequence"/>
</dbReference>